<evidence type="ECO:0000313" key="2">
    <source>
        <dbReference type="Proteomes" id="UP001151760"/>
    </source>
</evidence>
<dbReference type="PANTHER" id="PTHR33067">
    <property type="entry name" value="RNA-DIRECTED DNA POLYMERASE-RELATED"/>
    <property type="match status" value="1"/>
</dbReference>
<organism evidence="1 2">
    <name type="scientific">Tanacetum coccineum</name>
    <dbReference type="NCBI Taxonomy" id="301880"/>
    <lineage>
        <taxon>Eukaryota</taxon>
        <taxon>Viridiplantae</taxon>
        <taxon>Streptophyta</taxon>
        <taxon>Embryophyta</taxon>
        <taxon>Tracheophyta</taxon>
        <taxon>Spermatophyta</taxon>
        <taxon>Magnoliopsida</taxon>
        <taxon>eudicotyledons</taxon>
        <taxon>Gunneridae</taxon>
        <taxon>Pentapetalae</taxon>
        <taxon>asterids</taxon>
        <taxon>campanulids</taxon>
        <taxon>Asterales</taxon>
        <taxon>Asteraceae</taxon>
        <taxon>Asteroideae</taxon>
        <taxon>Anthemideae</taxon>
        <taxon>Anthemidinae</taxon>
        <taxon>Tanacetum</taxon>
    </lineage>
</organism>
<keyword evidence="1" id="KW-0695">RNA-directed DNA polymerase</keyword>
<sequence>MTLELADRLISRPIGIAKDVNVKVGVFQFPADFVVVDFEPDPRVPLILRRCFLKTSRALIDVYKGELTLRVDNEAITYNLDQTSRYSANYNDMTANRIDVVELAYEEYSQEVLGFSDVIASGNPTPGYDPIVSNSSPTLTSFGDSDFLLLEEADAFLALADDPTSPEVDESYYDPEGDILILEALLNSDPSSLPNQGNYLPEIKKEFKICEAKTVKSSIDEPPEVELKDLPPHLEYAFLEDNNKLPVIIAKDLSANEKTALIKVLKSRKQAIACKLFDIKGIDPEICCAAQYILLDVGCSSPNLDSPWVSPVHYVPKKGGITVVTNDENELVPTRLVTGWRVCIDYCKLNEATRKDHFPLPFMDQMLEDSENDYYCFLDGFRLLSKYSIDPKDQEKAHHLPIRKCLLIVAMPLAMQSPGTFRGE</sequence>
<dbReference type="Proteomes" id="UP001151760">
    <property type="component" value="Unassembled WGS sequence"/>
</dbReference>
<accession>A0ABQ5IH81</accession>
<dbReference type="GO" id="GO:0003964">
    <property type="term" value="F:RNA-directed DNA polymerase activity"/>
    <property type="evidence" value="ECO:0007669"/>
    <property type="project" value="UniProtKB-KW"/>
</dbReference>
<reference evidence="1" key="1">
    <citation type="journal article" date="2022" name="Int. J. Mol. Sci.">
        <title>Draft Genome of Tanacetum Coccineum: Genomic Comparison of Closely Related Tanacetum-Family Plants.</title>
        <authorList>
            <person name="Yamashiro T."/>
            <person name="Shiraishi A."/>
            <person name="Nakayama K."/>
            <person name="Satake H."/>
        </authorList>
    </citation>
    <scope>NUCLEOTIDE SEQUENCE</scope>
</reference>
<evidence type="ECO:0000313" key="1">
    <source>
        <dbReference type="EMBL" id="GJT99059.1"/>
    </source>
</evidence>
<dbReference type="EMBL" id="BQNB010020733">
    <property type="protein sequence ID" value="GJT99059.1"/>
    <property type="molecule type" value="Genomic_DNA"/>
</dbReference>
<keyword evidence="1" id="KW-0548">Nucleotidyltransferase</keyword>
<reference evidence="1" key="2">
    <citation type="submission" date="2022-01" db="EMBL/GenBank/DDBJ databases">
        <authorList>
            <person name="Yamashiro T."/>
            <person name="Shiraishi A."/>
            <person name="Satake H."/>
            <person name="Nakayama K."/>
        </authorList>
    </citation>
    <scope>NUCLEOTIDE SEQUENCE</scope>
</reference>
<keyword evidence="2" id="KW-1185">Reference proteome</keyword>
<dbReference type="InterPro" id="IPR043502">
    <property type="entry name" value="DNA/RNA_pol_sf"/>
</dbReference>
<proteinExistence type="predicted"/>
<dbReference type="InterPro" id="IPR021109">
    <property type="entry name" value="Peptidase_aspartic_dom_sf"/>
</dbReference>
<dbReference type="SUPFAM" id="SSF56672">
    <property type="entry name" value="DNA/RNA polymerases"/>
    <property type="match status" value="1"/>
</dbReference>
<gene>
    <name evidence="1" type="ORF">Tco_1094577</name>
</gene>
<name>A0ABQ5IH81_9ASTR</name>
<keyword evidence="1" id="KW-0808">Transferase</keyword>
<protein>
    <submittedName>
        <fullName evidence="1">Reverse transcriptase domain-containing protein</fullName>
    </submittedName>
</protein>
<dbReference type="Gene3D" id="3.10.10.10">
    <property type="entry name" value="HIV Type 1 Reverse Transcriptase, subunit A, domain 1"/>
    <property type="match status" value="1"/>
</dbReference>
<dbReference type="Gene3D" id="2.40.70.10">
    <property type="entry name" value="Acid Proteases"/>
    <property type="match status" value="1"/>
</dbReference>
<comment type="caution">
    <text evidence="1">The sequence shown here is derived from an EMBL/GenBank/DDBJ whole genome shotgun (WGS) entry which is preliminary data.</text>
</comment>
<dbReference type="PANTHER" id="PTHR33067:SF9">
    <property type="entry name" value="RNA-DIRECTED DNA POLYMERASE"/>
    <property type="match status" value="1"/>
</dbReference>